<reference evidence="1 2" key="1">
    <citation type="submission" date="2024-08" db="EMBL/GenBank/DDBJ databases">
        <title>Insights into the chromosomal genome structure of Flemingia macrophylla.</title>
        <authorList>
            <person name="Ding Y."/>
            <person name="Zhao Y."/>
            <person name="Bi W."/>
            <person name="Wu M."/>
            <person name="Zhao G."/>
            <person name="Gong Y."/>
            <person name="Li W."/>
            <person name="Zhang P."/>
        </authorList>
    </citation>
    <scope>NUCLEOTIDE SEQUENCE [LARGE SCALE GENOMIC DNA]</scope>
    <source>
        <strain evidence="1">DYQJB</strain>
        <tissue evidence="1">Leaf</tissue>
    </source>
</reference>
<evidence type="ECO:0000313" key="1">
    <source>
        <dbReference type="EMBL" id="KAL2340077.1"/>
    </source>
</evidence>
<dbReference type="Proteomes" id="UP001603857">
    <property type="component" value="Unassembled WGS sequence"/>
</dbReference>
<gene>
    <name evidence="1" type="ORF">Fmac_008017</name>
</gene>
<proteinExistence type="predicted"/>
<name>A0ABD1MW76_9FABA</name>
<sequence>MRFRQRLDVVGVWDCFAGAHASLENYYQGTRVCISQLLQIASCMSCMDCATENANNFFLLTTCVKKSIL</sequence>
<keyword evidence="2" id="KW-1185">Reference proteome</keyword>
<comment type="caution">
    <text evidence="1">The sequence shown here is derived from an EMBL/GenBank/DDBJ whole genome shotgun (WGS) entry which is preliminary data.</text>
</comment>
<dbReference type="EMBL" id="JBGMDY010000003">
    <property type="protein sequence ID" value="KAL2340077.1"/>
    <property type="molecule type" value="Genomic_DNA"/>
</dbReference>
<accession>A0ABD1MW76</accession>
<protein>
    <submittedName>
        <fullName evidence="1">Uncharacterized protein</fullName>
    </submittedName>
</protein>
<organism evidence="1 2">
    <name type="scientific">Flemingia macrophylla</name>
    <dbReference type="NCBI Taxonomy" id="520843"/>
    <lineage>
        <taxon>Eukaryota</taxon>
        <taxon>Viridiplantae</taxon>
        <taxon>Streptophyta</taxon>
        <taxon>Embryophyta</taxon>
        <taxon>Tracheophyta</taxon>
        <taxon>Spermatophyta</taxon>
        <taxon>Magnoliopsida</taxon>
        <taxon>eudicotyledons</taxon>
        <taxon>Gunneridae</taxon>
        <taxon>Pentapetalae</taxon>
        <taxon>rosids</taxon>
        <taxon>fabids</taxon>
        <taxon>Fabales</taxon>
        <taxon>Fabaceae</taxon>
        <taxon>Papilionoideae</taxon>
        <taxon>50 kb inversion clade</taxon>
        <taxon>NPAAA clade</taxon>
        <taxon>indigoferoid/millettioid clade</taxon>
        <taxon>Phaseoleae</taxon>
        <taxon>Flemingia</taxon>
    </lineage>
</organism>
<dbReference type="AlphaFoldDB" id="A0ABD1MW76"/>
<evidence type="ECO:0000313" key="2">
    <source>
        <dbReference type="Proteomes" id="UP001603857"/>
    </source>
</evidence>